<dbReference type="GeneID" id="5430666"/>
<dbReference type="Proteomes" id="UP000001798">
    <property type="component" value="Chromosome 8"/>
</dbReference>
<dbReference type="PANTHER" id="PTHR38886:SF1">
    <property type="entry name" value="NACHT-NTPASE AND P-LOOP NTPASES N-TERMINAL DOMAIN-CONTAINING PROTEIN"/>
    <property type="match status" value="1"/>
</dbReference>
<dbReference type="AlphaFoldDB" id="A0A384JR57"/>
<evidence type="ECO:0000313" key="4">
    <source>
        <dbReference type="Proteomes" id="UP000001798"/>
    </source>
</evidence>
<name>A0A384JR57_BOTFB</name>
<dbReference type="RefSeq" id="XP_024550546.1">
    <property type="nucleotide sequence ID" value="XM_024694753.1"/>
</dbReference>
<reference evidence="3 4" key="2">
    <citation type="journal article" date="2012" name="Eukaryot. Cell">
        <title>Genome update of Botrytis cinerea strains B05.10 and T4.</title>
        <authorList>
            <person name="Staats M."/>
            <person name="van Kan J.A."/>
        </authorList>
    </citation>
    <scope>NUCLEOTIDE SEQUENCE [LARGE SCALE GENOMIC DNA]</scope>
    <source>
        <strain evidence="3 4">B05.10</strain>
    </source>
</reference>
<dbReference type="VEuPathDB" id="FungiDB:Bcin08g06140"/>
<dbReference type="InterPro" id="IPR054464">
    <property type="entry name" value="ULD_fung"/>
</dbReference>
<evidence type="ECO:0000256" key="1">
    <source>
        <dbReference type="SAM" id="SignalP"/>
    </source>
</evidence>
<keyword evidence="4" id="KW-1185">Reference proteome</keyword>
<evidence type="ECO:0000313" key="3">
    <source>
        <dbReference type="EMBL" id="ATZ53000.1"/>
    </source>
</evidence>
<reference evidence="3 4" key="3">
    <citation type="journal article" date="2017" name="Mol. Plant Pathol.">
        <title>A gapless genome sequence of the fungus Botrytis cinerea.</title>
        <authorList>
            <person name="Van Kan J.A."/>
            <person name="Stassen J.H."/>
            <person name="Mosbach A."/>
            <person name="Van Der Lee T.A."/>
            <person name="Faino L."/>
            <person name="Farmer A.D."/>
            <person name="Papasotiriou D.G."/>
            <person name="Zhou S."/>
            <person name="Seidl M.F."/>
            <person name="Cottam E."/>
            <person name="Edel D."/>
            <person name="Hahn M."/>
            <person name="Schwartz D.C."/>
            <person name="Dietrich R.A."/>
            <person name="Widdison S."/>
            <person name="Scalliet G."/>
        </authorList>
    </citation>
    <scope>NUCLEOTIDE SEQUENCE [LARGE SCALE GENOMIC DNA]</scope>
    <source>
        <strain evidence="3 4">B05.10</strain>
    </source>
</reference>
<reference evidence="3 4" key="1">
    <citation type="journal article" date="2011" name="PLoS Genet.">
        <title>Genomic analysis of the necrotrophic fungal pathogens Sclerotinia sclerotiorum and Botrytis cinerea.</title>
        <authorList>
            <person name="Amselem J."/>
            <person name="Cuomo C.A."/>
            <person name="van Kan J.A."/>
            <person name="Viaud M."/>
            <person name="Benito E.P."/>
            <person name="Couloux A."/>
            <person name="Coutinho P.M."/>
            <person name="de Vries R.P."/>
            <person name="Dyer P.S."/>
            <person name="Fillinger S."/>
            <person name="Fournier E."/>
            <person name="Gout L."/>
            <person name="Hahn M."/>
            <person name="Kohn L."/>
            <person name="Lapalu N."/>
            <person name="Plummer K.M."/>
            <person name="Pradier J.M."/>
            <person name="Quevillon E."/>
            <person name="Sharon A."/>
            <person name="Simon A."/>
            <person name="ten Have A."/>
            <person name="Tudzynski B."/>
            <person name="Tudzynski P."/>
            <person name="Wincker P."/>
            <person name="Andrew M."/>
            <person name="Anthouard V."/>
            <person name="Beever R.E."/>
            <person name="Beffa R."/>
            <person name="Benoit I."/>
            <person name="Bouzid O."/>
            <person name="Brault B."/>
            <person name="Chen Z."/>
            <person name="Choquer M."/>
            <person name="Collemare J."/>
            <person name="Cotton P."/>
            <person name="Danchin E.G."/>
            <person name="Da Silva C."/>
            <person name="Gautier A."/>
            <person name="Giraud C."/>
            <person name="Giraud T."/>
            <person name="Gonzalez C."/>
            <person name="Grossetete S."/>
            <person name="Guldener U."/>
            <person name="Henrissat B."/>
            <person name="Howlett B.J."/>
            <person name="Kodira C."/>
            <person name="Kretschmer M."/>
            <person name="Lappartient A."/>
            <person name="Leroch M."/>
            <person name="Levis C."/>
            <person name="Mauceli E."/>
            <person name="Neuveglise C."/>
            <person name="Oeser B."/>
            <person name="Pearson M."/>
            <person name="Poulain J."/>
            <person name="Poussereau N."/>
            <person name="Quesneville H."/>
            <person name="Rascle C."/>
            <person name="Schumacher J."/>
            <person name="Segurens B."/>
            <person name="Sexton A."/>
            <person name="Silva E."/>
            <person name="Sirven C."/>
            <person name="Soanes D.M."/>
            <person name="Talbot N.J."/>
            <person name="Templeton M."/>
            <person name="Yandava C."/>
            <person name="Yarden O."/>
            <person name="Zeng Q."/>
            <person name="Rollins J.A."/>
            <person name="Lebrun M.H."/>
            <person name="Dickman M."/>
        </authorList>
    </citation>
    <scope>NUCLEOTIDE SEQUENCE [LARGE SCALE GENOMIC DNA]</scope>
    <source>
        <strain evidence="3 4">B05.10</strain>
    </source>
</reference>
<dbReference type="PANTHER" id="PTHR38886">
    <property type="entry name" value="SESA DOMAIN-CONTAINING PROTEIN"/>
    <property type="match status" value="1"/>
</dbReference>
<evidence type="ECO:0000259" key="2">
    <source>
        <dbReference type="Pfam" id="PF22893"/>
    </source>
</evidence>
<dbReference type="Pfam" id="PF22893">
    <property type="entry name" value="ULD_2"/>
    <property type="match status" value="1"/>
</dbReference>
<dbReference type="OrthoDB" id="3045089at2759"/>
<proteinExistence type="predicted"/>
<keyword evidence="1" id="KW-0732">Signal</keyword>
<organism evidence="3 4">
    <name type="scientific">Botryotinia fuckeliana (strain B05.10)</name>
    <name type="common">Noble rot fungus</name>
    <name type="synonym">Botrytis cinerea</name>
    <dbReference type="NCBI Taxonomy" id="332648"/>
    <lineage>
        <taxon>Eukaryota</taxon>
        <taxon>Fungi</taxon>
        <taxon>Dikarya</taxon>
        <taxon>Ascomycota</taxon>
        <taxon>Pezizomycotina</taxon>
        <taxon>Leotiomycetes</taxon>
        <taxon>Helotiales</taxon>
        <taxon>Sclerotiniaceae</taxon>
        <taxon>Botrytis</taxon>
    </lineage>
</organism>
<dbReference type="KEGG" id="bfu:BCIN_08g06140"/>
<feature type="chain" id="PRO_5016814106" description="Ubiquitin-like domain-containing protein" evidence="1">
    <location>
        <begin position="25"/>
        <end position="820"/>
    </location>
</feature>
<gene>
    <name evidence="3" type="ORF">BCIN_08g06140</name>
</gene>
<dbReference type="EMBL" id="CP009812">
    <property type="protein sequence ID" value="ATZ53000.1"/>
    <property type="molecule type" value="Genomic_DNA"/>
</dbReference>
<accession>A0A384JR57</accession>
<feature type="signal peptide" evidence="1">
    <location>
        <begin position="1"/>
        <end position="24"/>
    </location>
</feature>
<protein>
    <recommendedName>
        <fullName evidence="2">Ubiquitin-like domain-containing protein</fullName>
    </recommendedName>
</protein>
<feature type="domain" description="Ubiquitin-like" evidence="2">
    <location>
        <begin position="384"/>
        <end position="463"/>
    </location>
</feature>
<sequence length="820" mass="93641">MAAFGWSAGDLAAAIGVLWTVCESLRGAGGASDSYQSNLNFLQGLHGTLKRLHDFNAVTLTPDDLTFIKSQLDLVQKPVDKFTQYIVSRYGSDLGIRPTGKAARRLVIGSGKKIAWALLKEADKLKDEISLPLLSIQLCELHQIRLIACELRDQLPSEIANLIKSNISNTLPGLLEQNIGPLQSLIAKQSKVQEDRDMAINTKLAEIPRNLTRLQKELDDRVQKTIGDVLYPLEKGLCSISESSKVTKDFLGQKIDQLPTRIVKDIIALTRATEAKNSATLQSVQRIEKVLQDNTFDIEALKSSLIGNASPSDEEREEPMLAKNDSSPQQTLLEVQMHFKQVTLLLARLVRELLGKFWPVIAPILLHLQILKVYIIHAPSFLLNDNITFIDVFNRPKSLPYGVYRNWETFTRFLNVNFEGIPGNRQIMENNFWLTDHKGRIIDRTTWGSLVKPKAQISMAVVLDSMAIGDHCPKCNTAIQISGNAEELSVKCAGHDCGLEINIVTALETLATPISKRLSQRPKYPVSFEISRSVTYFQNKNARDEARETYKELDMDPEETLIEEPNINKHKNIHTEYAHLALAEQRSRPDNVVWDIVEQEDNRKTEAFELQKYFRRVLFVSQPTPKCPICSFSRFTYYDDISRHMVIEHTHIYVCIFHFAGCTAKFANKVQWKCHVACEHLNWVCGERACPNKQDSQMSHYWKQNYRLMRKSQMEPFYRALRHRAQKALEVLGRHEKVPLVKLGCPMRDCGFEFEGENCWDERMEHIAKHVKDNAIYVEEYPCGDLDVVHSDDQLFVEWASYENILGRTTRGKFWLQDTD</sequence>